<keyword evidence="3" id="KW-1185">Reference proteome</keyword>
<feature type="region of interest" description="Disordered" evidence="1">
    <location>
        <begin position="899"/>
        <end position="930"/>
    </location>
</feature>
<feature type="region of interest" description="Disordered" evidence="1">
    <location>
        <begin position="33"/>
        <end position="110"/>
    </location>
</feature>
<feature type="compositionally biased region" description="Polar residues" evidence="1">
    <location>
        <begin position="365"/>
        <end position="375"/>
    </location>
</feature>
<dbReference type="Proteomes" id="UP000499080">
    <property type="component" value="Unassembled WGS sequence"/>
</dbReference>
<organism evidence="2 3">
    <name type="scientific">Araneus ventricosus</name>
    <name type="common">Orbweaver spider</name>
    <name type="synonym">Epeira ventricosa</name>
    <dbReference type="NCBI Taxonomy" id="182803"/>
    <lineage>
        <taxon>Eukaryota</taxon>
        <taxon>Metazoa</taxon>
        <taxon>Ecdysozoa</taxon>
        <taxon>Arthropoda</taxon>
        <taxon>Chelicerata</taxon>
        <taxon>Arachnida</taxon>
        <taxon>Araneae</taxon>
        <taxon>Araneomorphae</taxon>
        <taxon>Entelegynae</taxon>
        <taxon>Araneoidea</taxon>
        <taxon>Araneidae</taxon>
        <taxon>Araneus</taxon>
    </lineage>
</organism>
<feature type="compositionally biased region" description="Polar residues" evidence="1">
    <location>
        <begin position="557"/>
        <end position="591"/>
    </location>
</feature>
<feature type="region of interest" description="Disordered" evidence="1">
    <location>
        <begin position="262"/>
        <end position="302"/>
    </location>
</feature>
<feature type="compositionally biased region" description="Polar residues" evidence="1">
    <location>
        <begin position="387"/>
        <end position="416"/>
    </location>
</feature>
<feature type="compositionally biased region" description="Polar residues" evidence="1">
    <location>
        <begin position="71"/>
        <end position="82"/>
    </location>
</feature>
<feature type="region of interest" description="Disordered" evidence="1">
    <location>
        <begin position="847"/>
        <end position="887"/>
    </location>
</feature>
<proteinExistence type="predicted"/>
<feature type="region of interest" description="Disordered" evidence="1">
    <location>
        <begin position="460"/>
        <end position="494"/>
    </location>
</feature>
<evidence type="ECO:0000256" key="1">
    <source>
        <dbReference type="SAM" id="MobiDB-lite"/>
    </source>
</evidence>
<feature type="region of interest" description="Disordered" evidence="1">
    <location>
        <begin position="365"/>
        <end position="416"/>
    </location>
</feature>
<feature type="region of interest" description="Disordered" evidence="1">
    <location>
        <begin position="557"/>
        <end position="683"/>
    </location>
</feature>
<feature type="compositionally biased region" description="Polar residues" evidence="1">
    <location>
        <begin position="262"/>
        <end position="281"/>
    </location>
</feature>
<dbReference type="OrthoDB" id="6437804at2759"/>
<feature type="compositionally biased region" description="Low complexity" evidence="1">
    <location>
        <begin position="52"/>
        <end position="69"/>
    </location>
</feature>
<feature type="compositionally biased region" description="Basic and acidic residues" evidence="1">
    <location>
        <begin position="282"/>
        <end position="297"/>
    </location>
</feature>
<comment type="caution">
    <text evidence="2">The sequence shown here is derived from an EMBL/GenBank/DDBJ whole genome shotgun (WGS) entry which is preliminary data.</text>
</comment>
<feature type="compositionally biased region" description="Polar residues" evidence="1">
    <location>
        <begin position="899"/>
        <end position="909"/>
    </location>
</feature>
<feature type="compositionally biased region" description="Polar residues" evidence="1">
    <location>
        <begin position="466"/>
        <end position="476"/>
    </location>
</feature>
<evidence type="ECO:0000313" key="2">
    <source>
        <dbReference type="EMBL" id="GBN78562.1"/>
    </source>
</evidence>
<evidence type="ECO:0000313" key="3">
    <source>
        <dbReference type="Proteomes" id="UP000499080"/>
    </source>
</evidence>
<dbReference type="EMBL" id="BGPR01018228">
    <property type="protein sequence ID" value="GBN78562.1"/>
    <property type="molecule type" value="Genomic_DNA"/>
</dbReference>
<protein>
    <submittedName>
        <fullName evidence="2">Uncharacterized protein</fullName>
    </submittedName>
</protein>
<feature type="compositionally biased region" description="Polar residues" evidence="1">
    <location>
        <begin position="600"/>
        <end position="651"/>
    </location>
</feature>
<dbReference type="AlphaFoldDB" id="A0A4Y2RRV7"/>
<name>A0A4Y2RRV7_ARAVE</name>
<feature type="compositionally biased region" description="Low complexity" evidence="1">
    <location>
        <begin position="83"/>
        <end position="106"/>
    </location>
</feature>
<reference evidence="2 3" key="1">
    <citation type="journal article" date="2019" name="Sci. Rep.">
        <title>Orb-weaving spider Araneus ventricosus genome elucidates the spidroin gene catalogue.</title>
        <authorList>
            <person name="Kono N."/>
            <person name="Nakamura H."/>
            <person name="Ohtoshi R."/>
            <person name="Moran D.A.P."/>
            <person name="Shinohara A."/>
            <person name="Yoshida Y."/>
            <person name="Fujiwara M."/>
            <person name="Mori M."/>
            <person name="Tomita M."/>
            <person name="Arakawa K."/>
        </authorList>
    </citation>
    <scope>NUCLEOTIDE SEQUENCE [LARGE SCALE GENOMIC DNA]</scope>
</reference>
<feature type="compositionally biased region" description="Polar residues" evidence="1">
    <location>
        <begin position="856"/>
        <end position="873"/>
    </location>
</feature>
<accession>A0A4Y2RRV7</accession>
<sequence length="1122" mass="124572">MDKNDPKSFNILSGDNEANLEILSENEMYPHSLSNCLSTANRDKKSGDDDFNNLSSSSDNPSSNNLASNFVRDSSNLGTSPCSNSFESYHSPNSSSPGSSPKDSANYSPQHIENNTTVLNSYVNFTHENESNESSTVDASCLGLASASIYKKHQLENEPKTSVAENISQAALNYNGNQNSYSSFSKLNSRTQAFSRNQPKIRDSSSDNLLMQDQFPHQETSRGKPDSANLAFQGMQAPLVNLEPSKSQLSYSYSSHQFMQGQIESQSSKTQSRNSALSSEQEVQHKRQDLEHSEKQSRCSPPFLSIERAQGQGNIETQPSCSPVFNASQEIGGLEHSRSHQTCSSFNSFTLLQGQRVTDQEAVNSEVQNFSSQQEVESHDSVKNHQRSSPVVSFSQEMQRQISGNHQARSPTFDMQQEVQTHLSVIQEHGKIQSKHQTLLLSDIVKAGYFRISSFPPAALKDQDSAESQQRHSLNSSHDENQKQKPVKSQLKNSNISYQNQQVSDQMKFTSHQEVENGENNRNQPMVSATSCADQQLNNQNSLKNYSMYWDQNFAGSQPRDSPTLSAHQEMTHQQTAVNQPRYSPTVSVHQEMNHHQPRYSPTVSSHQEMNHQQPAKNQPRYSPNLSVNQEMNQQQAKNQPRCSPSLSAHQEMSHHQTAENQPRCPPNASAQQTDDKKSAKVQGNSAFLKSQIIAEQESVGCQSSYSPAFSNQGVLVQESAKSSVQHMHNESPSMQNQIPIEAPPFDFGNIFSNSFSSANATAQVNEPPFTANSAMQVPSQVPMSHFNQNHMTRSSFPTMKVRLPPSTGELIVVPGDPSSMTFHLLAKPLSDPSHPIQSSVEIHANNQLRNRDYQENSNDESASARNKNPAKQDTTRAPLRKQSSPILELQQLALNPIRSSTLSSSQKNKNCDNRSHSNRSAEPSLKSPPAIASDFSIIKPNAVLVRPLESSATSVQQQQHARNSNSFQQGAFVQQTEGPRTVIFPKGNRMTNVVGSSSISTNSMSINVNNGQRPIIPNNLPNTVMQNGSGQYVFVPSKDILQSNVDQNLKVKNSERPPQFYPSNMMQGFPFQNGQMNPVQVLPQVHLPYVNPYYIVTNPSAFQNASRYPVMSMQPIPFQNR</sequence>
<gene>
    <name evidence="2" type="ORF">AVEN_171688_1</name>
</gene>